<protein>
    <recommendedName>
        <fullName evidence="1">Reverse transcriptase zinc-binding domain-containing protein</fullName>
    </recommendedName>
</protein>
<sequence>MASIGSTLWVLPVFWQSHDVSLQPQESHPQFATFTVSMRDTEDWLFTAVYASPNEQSRDEFFEEISAFAAQNNQPWLLAGDFNETRSMSERKNCSDNLQRRCSNFDNWINNNGLIDLGFSGPEFTWCRGIKQEHRKYARLDRGLCNLQWRLWFEEASVRHLLQNQSDHCPILILPRGFATIHSARRPFRFQAAWLSHAQFEECIIDNWQPDLTLSPLLQHLAKSFDDWNKRVFGNLFHRKKVLWARIEAFLVKLGWRVLSEKDKLWSQVVRAKYCDGRCDIDMFVAKPKASNAWKGIIENANYIRDGIRAEVGNGKRTLFWYHNWAIAKPLCSVAIGLIPPQLEDATVSELWDVNTGWQWDLFAHVLPGDILSTIASYELQPSNDSEDQLVWNSSSHGGFTLKSALAHIQNRDQSARDPFWATIWKGNIPLRINFFLWLATHKRLMTNSHRCARGLTSNPICTICDSAEETTLHLLRDCSLAWTVWNAMLLSHDRSSFFTGDTGSLLSRSKYSGRSIGKLGSGTTIPLGYLRTSS</sequence>
<dbReference type="OrthoDB" id="1001431at2759"/>
<gene>
    <name evidence="2" type="ORF">Cgig2_023830</name>
</gene>
<proteinExistence type="predicted"/>
<keyword evidence="3" id="KW-1185">Reference proteome</keyword>
<dbReference type="EMBL" id="JAKOGI010000240">
    <property type="protein sequence ID" value="KAJ8438796.1"/>
    <property type="molecule type" value="Genomic_DNA"/>
</dbReference>
<evidence type="ECO:0000259" key="1">
    <source>
        <dbReference type="Pfam" id="PF13966"/>
    </source>
</evidence>
<reference evidence="2" key="1">
    <citation type="submission" date="2022-04" db="EMBL/GenBank/DDBJ databases">
        <title>Carnegiea gigantea Genome sequencing and assembly v2.</title>
        <authorList>
            <person name="Copetti D."/>
            <person name="Sanderson M.J."/>
            <person name="Burquez A."/>
            <person name="Wojciechowski M.F."/>
        </authorList>
    </citation>
    <scope>NUCLEOTIDE SEQUENCE</scope>
    <source>
        <strain evidence="2">SGP5-SGP5p</strain>
        <tissue evidence="2">Aerial part</tissue>
    </source>
</reference>
<evidence type="ECO:0000313" key="2">
    <source>
        <dbReference type="EMBL" id="KAJ8438796.1"/>
    </source>
</evidence>
<comment type="caution">
    <text evidence="2">The sequence shown here is derived from an EMBL/GenBank/DDBJ whole genome shotgun (WGS) entry which is preliminary data.</text>
</comment>
<dbReference type="Proteomes" id="UP001153076">
    <property type="component" value="Unassembled WGS sequence"/>
</dbReference>
<dbReference type="PANTHER" id="PTHR33710:SF64">
    <property type="entry name" value="ENDONUCLEASE_EXONUCLEASE_PHOSPHATASE DOMAIN-CONTAINING PROTEIN"/>
    <property type="match status" value="1"/>
</dbReference>
<dbReference type="Gene3D" id="3.60.10.10">
    <property type="entry name" value="Endonuclease/exonuclease/phosphatase"/>
    <property type="match status" value="1"/>
</dbReference>
<organism evidence="2 3">
    <name type="scientific">Carnegiea gigantea</name>
    <dbReference type="NCBI Taxonomy" id="171969"/>
    <lineage>
        <taxon>Eukaryota</taxon>
        <taxon>Viridiplantae</taxon>
        <taxon>Streptophyta</taxon>
        <taxon>Embryophyta</taxon>
        <taxon>Tracheophyta</taxon>
        <taxon>Spermatophyta</taxon>
        <taxon>Magnoliopsida</taxon>
        <taxon>eudicotyledons</taxon>
        <taxon>Gunneridae</taxon>
        <taxon>Pentapetalae</taxon>
        <taxon>Caryophyllales</taxon>
        <taxon>Cactineae</taxon>
        <taxon>Cactaceae</taxon>
        <taxon>Cactoideae</taxon>
        <taxon>Echinocereeae</taxon>
        <taxon>Carnegiea</taxon>
    </lineage>
</organism>
<dbReference type="PANTHER" id="PTHR33710">
    <property type="entry name" value="BNAC02G09200D PROTEIN"/>
    <property type="match status" value="1"/>
</dbReference>
<feature type="domain" description="Reverse transcriptase zinc-binding" evidence="1">
    <location>
        <begin position="400"/>
        <end position="486"/>
    </location>
</feature>
<dbReference type="Pfam" id="PF13966">
    <property type="entry name" value="zf-RVT"/>
    <property type="match status" value="1"/>
</dbReference>
<dbReference type="SUPFAM" id="SSF56219">
    <property type="entry name" value="DNase I-like"/>
    <property type="match status" value="1"/>
</dbReference>
<dbReference type="InterPro" id="IPR036691">
    <property type="entry name" value="Endo/exonu/phosph_ase_sf"/>
</dbReference>
<accession>A0A9Q1QEP7</accession>
<name>A0A9Q1QEP7_9CARY</name>
<dbReference type="InterPro" id="IPR026960">
    <property type="entry name" value="RVT-Znf"/>
</dbReference>
<dbReference type="AlphaFoldDB" id="A0A9Q1QEP7"/>
<evidence type="ECO:0000313" key="3">
    <source>
        <dbReference type="Proteomes" id="UP001153076"/>
    </source>
</evidence>